<evidence type="ECO:0000256" key="1">
    <source>
        <dbReference type="SAM" id="Phobius"/>
    </source>
</evidence>
<comment type="caution">
    <text evidence="2">The sequence shown here is derived from an EMBL/GenBank/DDBJ whole genome shotgun (WGS) entry which is preliminary data.</text>
</comment>
<feature type="transmembrane region" description="Helical" evidence="1">
    <location>
        <begin position="78"/>
        <end position="99"/>
    </location>
</feature>
<dbReference type="EMBL" id="AZNF01000009">
    <property type="protein sequence ID" value="KID64028.1"/>
    <property type="molecule type" value="Genomic_DNA"/>
</dbReference>
<dbReference type="AlphaFoldDB" id="A0A0B4F0X3"/>
<dbReference type="Pfam" id="PF20345">
    <property type="entry name" value="DUF6640"/>
    <property type="match status" value="1"/>
</dbReference>
<keyword evidence="1" id="KW-0812">Transmembrane</keyword>
<dbReference type="Proteomes" id="UP000031186">
    <property type="component" value="Unassembled WGS sequence"/>
</dbReference>
<evidence type="ECO:0000313" key="3">
    <source>
        <dbReference type="Proteomes" id="UP000031186"/>
    </source>
</evidence>
<evidence type="ECO:0000313" key="2">
    <source>
        <dbReference type="EMBL" id="KID64028.1"/>
    </source>
</evidence>
<feature type="transmembrane region" description="Helical" evidence="1">
    <location>
        <begin position="119"/>
        <end position="135"/>
    </location>
</feature>
<dbReference type="OrthoDB" id="2819018at2759"/>
<feature type="transmembrane region" description="Helical" evidence="1">
    <location>
        <begin position="7"/>
        <end position="27"/>
    </location>
</feature>
<name>A0A0B4F0X3_METAF</name>
<gene>
    <name evidence="2" type="ORF">MAN_07199</name>
</gene>
<proteinExistence type="predicted"/>
<keyword evidence="3" id="KW-1185">Reference proteome</keyword>
<organism evidence="2 3">
    <name type="scientific">Metarhizium anisopliae (strain ARSEF 549)</name>
    <dbReference type="NCBI Taxonomy" id="3151832"/>
    <lineage>
        <taxon>Eukaryota</taxon>
        <taxon>Fungi</taxon>
        <taxon>Dikarya</taxon>
        <taxon>Ascomycota</taxon>
        <taxon>Pezizomycotina</taxon>
        <taxon>Sordariomycetes</taxon>
        <taxon>Hypocreomycetidae</taxon>
        <taxon>Hypocreales</taxon>
        <taxon>Clavicipitaceae</taxon>
        <taxon>Metarhizium</taxon>
    </lineage>
</organism>
<dbReference type="HOGENOM" id="CLU_120565_0_0_1"/>
<dbReference type="InterPro" id="IPR046580">
    <property type="entry name" value="DUF6640"/>
</dbReference>
<dbReference type="VEuPathDB" id="FungiDB:MAN_07199"/>
<protein>
    <submittedName>
        <fullName evidence="2">Uncharacterized protein</fullName>
    </submittedName>
</protein>
<keyword evidence="1" id="KW-0472">Membrane</keyword>
<feature type="non-terminal residue" evidence="2">
    <location>
        <position position="1"/>
    </location>
</feature>
<reference evidence="2 3" key="1">
    <citation type="journal article" date="2014" name="Proc. Natl. Acad. Sci. U.S.A.">
        <title>Trajectory and genomic determinants of fungal-pathogen speciation and host adaptation.</title>
        <authorList>
            <person name="Hu X."/>
            <person name="Xiao G."/>
            <person name="Zheng P."/>
            <person name="Shang Y."/>
            <person name="Su Y."/>
            <person name="Zhang X."/>
            <person name="Liu X."/>
            <person name="Zhan S."/>
            <person name="St Leger R.J."/>
            <person name="Wang C."/>
        </authorList>
    </citation>
    <scope>NUCLEOTIDE SEQUENCE [LARGE SCALE GENOMIC DNA]</scope>
    <source>
        <strain evidence="2 3">ARSEF 549</strain>
    </source>
</reference>
<sequence>MFQLFNSLPRGIMACNNIIFAALAYVADWNETHIYNPRWPPHAKFHNGQSMSFGVLSALTTLYLLGRRSPNAAAAKDSVFIAAIVGSLTTAAGLSAALYPGTAWADPERDTGARIGPQGYLFMAQICINWIAYFLEKTKIDKGSKLQ</sequence>
<keyword evidence="1" id="KW-1133">Transmembrane helix</keyword>
<accession>A0A0B4F0X3</accession>
<feature type="transmembrane region" description="Helical" evidence="1">
    <location>
        <begin position="47"/>
        <end position="66"/>
    </location>
</feature>